<dbReference type="AlphaFoldDB" id="A0A368QL37"/>
<evidence type="ECO:0000256" key="1">
    <source>
        <dbReference type="SAM" id="MobiDB-lite"/>
    </source>
</evidence>
<accession>A0A368QL37</accession>
<dbReference type="EMBL" id="CM003530">
    <property type="protein sequence ID" value="RCV18602.1"/>
    <property type="molecule type" value="Genomic_DNA"/>
</dbReference>
<feature type="region of interest" description="Disordered" evidence="1">
    <location>
        <begin position="1"/>
        <end position="32"/>
    </location>
</feature>
<dbReference type="OrthoDB" id="720509at2759"/>
<reference evidence="2" key="2">
    <citation type="submission" date="2015-07" db="EMBL/GenBank/DDBJ databases">
        <authorList>
            <person name="Noorani M."/>
        </authorList>
    </citation>
    <scope>NUCLEOTIDE SEQUENCE</scope>
    <source>
        <strain evidence="2">Yugu1</strain>
    </source>
</reference>
<name>A0A368QL37_SETIT</name>
<feature type="compositionally biased region" description="Acidic residues" evidence="1">
    <location>
        <begin position="9"/>
        <end position="21"/>
    </location>
</feature>
<reference evidence="2" key="1">
    <citation type="journal article" date="2012" name="Nat. Biotechnol.">
        <title>Reference genome sequence of the model plant Setaria.</title>
        <authorList>
            <person name="Bennetzen J.L."/>
            <person name="Schmutz J."/>
            <person name="Wang H."/>
            <person name="Percifield R."/>
            <person name="Hawkins J."/>
            <person name="Pontaroli A.C."/>
            <person name="Estep M."/>
            <person name="Feng L."/>
            <person name="Vaughn J.N."/>
            <person name="Grimwood J."/>
            <person name="Jenkins J."/>
            <person name="Barry K."/>
            <person name="Lindquist E."/>
            <person name="Hellsten U."/>
            <person name="Deshpande S."/>
            <person name="Wang X."/>
            <person name="Wu X."/>
            <person name="Mitros T."/>
            <person name="Triplett J."/>
            <person name="Yang X."/>
            <person name="Ye C.Y."/>
            <person name="Mauro-Herrera M."/>
            <person name="Wang L."/>
            <person name="Li P."/>
            <person name="Sharma M."/>
            <person name="Sharma R."/>
            <person name="Ronald P.C."/>
            <person name="Panaud O."/>
            <person name="Kellogg E.A."/>
            <person name="Brutnell T.P."/>
            <person name="Doust A.N."/>
            <person name="Tuskan G.A."/>
            <person name="Rokhsar D."/>
            <person name="Devos K.M."/>
        </authorList>
    </citation>
    <scope>NUCLEOTIDE SEQUENCE [LARGE SCALE GENOMIC DNA]</scope>
    <source>
        <strain evidence="2">Yugu1</strain>
    </source>
</reference>
<organism evidence="2">
    <name type="scientific">Setaria italica</name>
    <name type="common">Foxtail millet</name>
    <name type="synonym">Panicum italicum</name>
    <dbReference type="NCBI Taxonomy" id="4555"/>
    <lineage>
        <taxon>Eukaryota</taxon>
        <taxon>Viridiplantae</taxon>
        <taxon>Streptophyta</taxon>
        <taxon>Embryophyta</taxon>
        <taxon>Tracheophyta</taxon>
        <taxon>Spermatophyta</taxon>
        <taxon>Magnoliopsida</taxon>
        <taxon>Liliopsida</taxon>
        <taxon>Poales</taxon>
        <taxon>Poaceae</taxon>
        <taxon>PACMAD clade</taxon>
        <taxon>Panicoideae</taxon>
        <taxon>Panicodae</taxon>
        <taxon>Paniceae</taxon>
        <taxon>Cenchrinae</taxon>
        <taxon>Setaria</taxon>
    </lineage>
</organism>
<sequence length="101" mass="11787">MAPFPSDAFDSDSESQTETDSSDDRRRDYRTPFPWGDTLRIFRHADTFACPICPTKRHRWMIMNEVKDHVLGMGTSAPLKGENKKKWSCHHVMARNEGWME</sequence>
<protein>
    <recommendedName>
        <fullName evidence="3">Zinc finger-XS domain-containing protein</fullName>
    </recommendedName>
</protein>
<evidence type="ECO:0008006" key="3">
    <source>
        <dbReference type="Google" id="ProtNLM"/>
    </source>
</evidence>
<proteinExistence type="predicted"/>
<gene>
    <name evidence="2" type="ORF">SETIT_3G314500v2</name>
</gene>
<evidence type="ECO:0000313" key="2">
    <source>
        <dbReference type="EMBL" id="RCV18602.1"/>
    </source>
</evidence>